<dbReference type="Proteomes" id="UP000275408">
    <property type="component" value="Unassembled WGS sequence"/>
</dbReference>
<dbReference type="Gene3D" id="2.30.42.10">
    <property type="match status" value="2"/>
</dbReference>
<proteinExistence type="predicted"/>
<reference evidence="10 11" key="1">
    <citation type="journal article" date="2018" name="Sci. Rep.">
        <title>Comparative analysis of the Pocillopora damicornis genome highlights role of immune system in coral evolution.</title>
        <authorList>
            <person name="Cunning R."/>
            <person name="Bay R.A."/>
            <person name="Gillette P."/>
            <person name="Baker A.C."/>
            <person name="Traylor-Knowles N."/>
        </authorList>
    </citation>
    <scope>NUCLEOTIDE SEQUENCE [LARGE SCALE GENOMIC DNA]</scope>
    <source>
        <strain evidence="10">RSMAS</strain>
        <tissue evidence="10">Whole animal</tissue>
    </source>
</reference>
<feature type="compositionally biased region" description="Basic and acidic residues" evidence="6">
    <location>
        <begin position="813"/>
        <end position="836"/>
    </location>
</feature>
<dbReference type="InterPro" id="IPR013083">
    <property type="entry name" value="Znf_RING/FYVE/PHD"/>
</dbReference>
<evidence type="ECO:0000259" key="8">
    <source>
        <dbReference type="PROSITE" id="PS50089"/>
    </source>
</evidence>
<dbReference type="GO" id="GO:0004842">
    <property type="term" value="F:ubiquitin-protein transferase activity"/>
    <property type="evidence" value="ECO:0007669"/>
    <property type="project" value="InterPro"/>
</dbReference>
<dbReference type="PROSITE" id="PS00518">
    <property type="entry name" value="ZF_RING_1"/>
    <property type="match status" value="1"/>
</dbReference>
<keyword evidence="1" id="KW-0479">Metal-binding</keyword>
<dbReference type="InterPro" id="IPR001841">
    <property type="entry name" value="Znf_RING"/>
</dbReference>
<dbReference type="InterPro" id="IPR051971">
    <property type="entry name" value="E3_ubiquitin-PDZ_ligase"/>
</dbReference>
<evidence type="ECO:0008006" key="12">
    <source>
        <dbReference type="Google" id="ProtNLM"/>
    </source>
</evidence>
<comment type="caution">
    <text evidence="10">The sequence shown here is derived from an EMBL/GenBank/DDBJ whole genome shotgun (WGS) entry which is preliminary data.</text>
</comment>
<dbReference type="GO" id="GO:0008270">
    <property type="term" value="F:zinc ion binding"/>
    <property type="evidence" value="ECO:0007669"/>
    <property type="project" value="UniProtKB-KW"/>
</dbReference>
<feature type="region of interest" description="Disordered" evidence="6">
    <location>
        <begin position="983"/>
        <end position="1006"/>
    </location>
</feature>
<dbReference type="SMART" id="SM00504">
    <property type="entry name" value="Ubox"/>
    <property type="match status" value="1"/>
</dbReference>
<dbReference type="PANTHER" id="PTHR15545:SF8">
    <property type="entry name" value="SLO-INTERACTING PROTEIN 1"/>
    <property type="match status" value="1"/>
</dbReference>
<dbReference type="PROSITE" id="PS50106">
    <property type="entry name" value="PDZ"/>
    <property type="match status" value="2"/>
</dbReference>
<dbReference type="PANTHER" id="PTHR15545">
    <property type="entry name" value="PDZ DOMAIN CONTAINING RING FINGER PROTEIN 3, 4"/>
    <property type="match status" value="1"/>
</dbReference>
<keyword evidence="3" id="KW-0862">Zinc</keyword>
<keyword evidence="5" id="KW-0175">Coiled coil</keyword>
<keyword evidence="7" id="KW-0812">Transmembrane</keyword>
<accession>A0A3M6UTN6</accession>
<evidence type="ECO:0000256" key="5">
    <source>
        <dbReference type="SAM" id="Coils"/>
    </source>
</evidence>
<dbReference type="SUPFAM" id="SSF50156">
    <property type="entry name" value="PDZ domain-like"/>
    <property type="match status" value="2"/>
</dbReference>
<name>A0A3M6UTN6_POCDA</name>
<dbReference type="InterPro" id="IPR017907">
    <property type="entry name" value="Znf_RING_CS"/>
</dbReference>
<evidence type="ECO:0000256" key="4">
    <source>
        <dbReference type="PROSITE-ProRule" id="PRU00175"/>
    </source>
</evidence>
<dbReference type="SMART" id="SM00228">
    <property type="entry name" value="PDZ"/>
    <property type="match status" value="2"/>
</dbReference>
<feature type="transmembrane region" description="Helical" evidence="7">
    <location>
        <begin position="12"/>
        <end position="34"/>
    </location>
</feature>
<dbReference type="SMART" id="SM00184">
    <property type="entry name" value="RING"/>
    <property type="match status" value="1"/>
</dbReference>
<gene>
    <name evidence="10" type="ORF">pdam_00006155</name>
</gene>
<dbReference type="Pfam" id="PF13923">
    <property type="entry name" value="zf-C3HC4_2"/>
    <property type="match status" value="1"/>
</dbReference>
<dbReference type="STRING" id="46731.A0A3M6UTN6"/>
<feature type="domain" description="PDZ" evidence="9">
    <location>
        <begin position="536"/>
        <end position="616"/>
    </location>
</feature>
<dbReference type="Gene3D" id="3.30.40.10">
    <property type="entry name" value="Zinc/RING finger domain, C3HC4 (zinc finger)"/>
    <property type="match status" value="1"/>
</dbReference>
<feature type="region of interest" description="Disordered" evidence="6">
    <location>
        <begin position="658"/>
        <end position="844"/>
    </location>
</feature>
<dbReference type="InterPro" id="IPR003613">
    <property type="entry name" value="Ubox_domain"/>
</dbReference>
<dbReference type="InterPro" id="IPR036034">
    <property type="entry name" value="PDZ_sf"/>
</dbReference>
<evidence type="ECO:0000256" key="7">
    <source>
        <dbReference type="SAM" id="Phobius"/>
    </source>
</evidence>
<keyword evidence="7" id="KW-0472">Membrane</keyword>
<feature type="domain" description="PDZ" evidence="9">
    <location>
        <begin position="300"/>
        <end position="388"/>
    </location>
</feature>
<evidence type="ECO:0000256" key="2">
    <source>
        <dbReference type="ARBA" id="ARBA00022771"/>
    </source>
</evidence>
<dbReference type="SUPFAM" id="SSF57850">
    <property type="entry name" value="RING/U-box"/>
    <property type="match status" value="1"/>
</dbReference>
<organism evidence="10 11">
    <name type="scientific">Pocillopora damicornis</name>
    <name type="common">Cauliflower coral</name>
    <name type="synonym">Millepora damicornis</name>
    <dbReference type="NCBI Taxonomy" id="46731"/>
    <lineage>
        <taxon>Eukaryota</taxon>
        <taxon>Metazoa</taxon>
        <taxon>Cnidaria</taxon>
        <taxon>Anthozoa</taxon>
        <taxon>Hexacorallia</taxon>
        <taxon>Scleractinia</taxon>
        <taxon>Astrocoeniina</taxon>
        <taxon>Pocilloporidae</taxon>
        <taxon>Pocillopora</taxon>
    </lineage>
</organism>
<keyword evidence="11" id="KW-1185">Reference proteome</keyword>
<dbReference type="CDD" id="cd16512">
    <property type="entry name" value="RING-HC_LNX3-like"/>
    <property type="match status" value="1"/>
</dbReference>
<feature type="compositionally biased region" description="Basic residues" evidence="6">
    <location>
        <begin position="772"/>
        <end position="786"/>
    </location>
</feature>
<feature type="compositionally biased region" description="Basic and acidic residues" evidence="6">
    <location>
        <begin position="795"/>
        <end position="805"/>
    </location>
</feature>
<keyword evidence="2 4" id="KW-0863">Zinc-finger</keyword>
<evidence type="ECO:0000256" key="1">
    <source>
        <dbReference type="ARBA" id="ARBA00022723"/>
    </source>
</evidence>
<feature type="domain" description="RING-type" evidence="8">
    <location>
        <begin position="76"/>
        <end position="112"/>
    </location>
</feature>
<evidence type="ECO:0000313" key="11">
    <source>
        <dbReference type="Proteomes" id="UP000275408"/>
    </source>
</evidence>
<feature type="coiled-coil region" evidence="5">
    <location>
        <begin position="212"/>
        <end position="278"/>
    </location>
</feature>
<feature type="compositionally biased region" description="Basic and acidic residues" evidence="6">
    <location>
        <begin position="666"/>
        <end position="688"/>
    </location>
</feature>
<dbReference type="AlphaFoldDB" id="A0A3M6UTN6"/>
<sequence length="1050" mass="118376">MSNDPLPNQRAPIYLTAIVIDVIWFLAPPFYFVAKFKRTKRIVYQALSVIPSILDGTSMGFDVDRFLEPVDDDLKCGICFGVLEEPLATPCGHVFCAQCIIQWAAESGSCPLTCEQISVEDLKKILPLCSLIAKQNIRCENFRRGCPAILHVENIQSHLLKCHYSKGNTSGGKIMERTANSPETREFARVVVCENGCGLPLLYQDSSTHDCIKALQTQVASLQMKLTRAEQEKELACERIARREEANQDRILNLENELHSYQVQVLNFERQLKEYRLQVGFFQKKADVRCDQTADENEVEISLVRGDGGSLGFNIMGGTEVGNNSVGGGIVVSKVADGGPASKEDGLKIYDVILKVNGIDLTEVSHATAVEVIKTASEPLSILVKRKCIDSIVDWVPCLTSTGTQTELFLSQDMENVDTDSGIHDRYSPRQDLLIPFEKSLDDGTSSSECSHRRIESFCREDVENFRSTSESLPSSENIVGSEQGTLPRVNLLVKDVNYVRDVDENSSCDLQSQPYVTAVSDEIYFDPEFDYEYEEITLWIANRDLGLTFCCAEEDESTVYVCEIEPGSVAYLDGRLTLCDTVLKINDFPVTHLSDIEPLVYESTSTIKFLVARPAQEVRATLVGSEGSQEWCFVDPIDAELSNFRIDVIKEEDEDVNETLNSEKANGEKCEKDSGVGRTDESTKNDESSEPELGEEALQPADSRRNSQESSDKCSIKDDSDMRERQGSNASREKEDRAFSPGDNNCGKSRGHSGVDSSRSNKERSPENSRSRRHSNGSPNKKSRSPTRNGGSPPKKEKDKEKSKERRRNRDSHKDNHHDESRGERERSRHSEPKRNSKLGNVSRTIRASYIRAVSKDSTQHINLIGESDVFGRSDYPDHRSKKKSNLIENQPLNGSQQNIEWKVRMSKDGSQIFVRKRPATPARQARNKLLRERAQKITDERKGITTDDDAQTIYQGRYWPREDRRRHLERVREARRKKIQKLQQLKECESPHTGSGSESGKGRRDIIVEMSHRKMNRKQFDDFTTVREYLTQRNPDGSPVGPIHVTTV</sequence>
<feature type="compositionally biased region" description="Basic and acidic residues" evidence="6">
    <location>
        <begin position="703"/>
        <end position="739"/>
    </location>
</feature>
<dbReference type="PROSITE" id="PS50089">
    <property type="entry name" value="ZF_RING_2"/>
    <property type="match status" value="1"/>
</dbReference>
<evidence type="ECO:0000259" key="9">
    <source>
        <dbReference type="PROSITE" id="PS50106"/>
    </source>
</evidence>
<protein>
    <recommendedName>
        <fullName evidence="12">E3 ubiquitin-protein ligase PDZRN3</fullName>
    </recommendedName>
</protein>
<dbReference type="EMBL" id="RCHS01000749">
    <property type="protein sequence ID" value="RMX57063.1"/>
    <property type="molecule type" value="Genomic_DNA"/>
</dbReference>
<evidence type="ECO:0000256" key="3">
    <source>
        <dbReference type="ARBA" id="ARBA00022833"/>
    </source>
</evidence>
<dbReference type="OrthoDB" id="6270329at2759"/>
<evidence type="ECO:0000313" key="10">
    <source>
        <dbReference type="EMBL" id="RMX57063.1"/>
    </source>
</evidence>
<dbReference type="InterPro" id="IPR001478">
    <property type="entry name" value="PDZ"/>
</dbReference>
<keyword evidence="7" id="KW-1133">Transmembrane helix</keyword>
<evidence type="ECO:0000256" key="6">
    <source>
        <dbReference type="SAM" id="MobiDB-lite"/>
    </source>
</evidence>
<dbReference type="GO" id="GO:0016567">
    <property type="term" value="P:protein ubiquitination"/>
    <property type="evidence" value="ECO:0007669"/>
    <property type="project" value="InterPro"/>
</dbReference>
<dbReference type="Pfam" id="PF00595">
    <property type="entry name" value="PDZ"/>
    <property type="match status" value="1"/>
</dbReference>
<feature type="compositionally biased region" description="Basic and acidic residues" evidence="6">
    <location>
        <begin position="760"/>
        <end position="771"/>
    </location>
</feature>